<dbReference type="GO" id="GO:0051537">
    <property type="term" value="F:2 iron, 2 sulfur cluster binding"/>
    <property type="evidence" value="ECO:0007669"/>
    <property type="project" value="EnsemblFungi"/>
</dbReference>
<dbReference type="VEuPathDB" id="FungiDB:T551_03528"/>
<dbReference type="EMBL" id="LFWA01000018">
    <property type="protein sequence ID" value="KTW26228.1"/>
    <property type="molecule type" value="Genomic_DNA"/>
</dbReference>
<dbReference type="InterPro" id="IPR016092">
    <property type="entry name" value="ATAP"/>
</dbReference>
<evidence type="ECO:0000256" key="3">
    <source>
        <dbReference type="ARBA" id="ARBA00071673"/>
    </source>
</evidence>
<evidence type="ECO:0000256" key="2">
    <source>
        <dbReference type="ARBA" id="ARBA00054873"/>
    </source>
</evidence>
<sequence length="184" mass="21276">MFFKERSTSFWRCTELEWLFPKPWSLKTNTYRGFLQTCQRPSSTLWLHQNIGSPVKERVREITRGASFVNTRFNPRKAAMTLTPRAVKRLKELLNQPQPKMIRIGTKQRGCAGLSYLLEYVDKPGKFDETVIQDGVTILIDNRALFTIIGSKMDWIEDRLTARFVFDNPNATSTCGCQQSFSVN</sequence>
<dbReference type="GO" id="GO:0005739">
    <property type="term" value="C:mitochondrion"/>
    <property type="evidence" value="ECO:0007669"/>
    <property type="project" value="EnsemblFungi"/>
</dbReference>
<dbReference type="Gene3D" id="2.60.300.12">
    <property type="entry name" value="HesB-like domain"/>
    <property type="match status" value="1"/>
</dbReference>
<comment type="similarity">
    <text evidence="1">Belongs to the HesB/IscA family.</text>
</comment>
<dbReference type="GO" id="GO:0016226">
    <property type="term" value="P:iron-sulfur cluster assembly"/>
    <property type="evidence" value="ECO:0007669"/>
    <property type="project" value="EnsemblFungi"/>
</dbReference>
<comment type="caution">
    <text evidence="5">The sequence shown here is derived from an EMBL/GenBank/DDBJ whole genome shotgun (WGS) entry which is preliminary data.</text>
</comment>
<dbReference type="GeneID" id="28942046"/>
<dbReference type="PANTHER" id="PTHR10072">
    <property type="entry name" value="IRON-SULFUR CLUSTER ASSEMBLY PROTEIN"/>
    <property type="match status" value="1"/>
</dbReference>
<dbReference type="Proteomes" id="UP000053447">
    <property type="component" value="Unassembled WGS sequence"/>
</dbReference>
<dbReference type="NCBIfam" id="TIGR00049">
    <property type="entry name" value="iron-sulfur cluster assembly accessory protein"/>
    <property type="match status" value="1"/>
</dbReference>
<proteinExistence type="inferred from homology"/>
<keyword evidence="6" id="KW-1185">Reference proteome</keyword>
<dbReference type="AlphaFoldDB" id="A0A0W4ZCT6"/>
<evidence type="ECO:0000256" key="1">
    <source>
        <dbReference type="ARBA" id="ARBA00006718"/>
    </source>
</evidence>
<organism evidence="5 6">
    <name type="scientific">Pneumocystis jirovecii (strain RU7)</name>
    <name type="common">Human pneumocystis pneumonia agent</name>
    <dbReference type="NCBI Taxonomy" id="1408657"/>
    <lineage>
        <taxon>Eukaryota</taxon>
        <taxon>Fungi</taxon>
        <taxon>Dikarya</taxon>
        <taxon>Ascomycota</taxon>
        <taxon>Taphrinomycotina</taxon>
        <taxon>Pneumocystomycetes</taxon>
        <taxon>Pneumocystaceae</taxon>
        <taxon>Pneumocystis</taxon>
    </lineage>
</organism>
<gene>
    <name evidence="5" type="ORF">T551_03528</name>
</gene>
<evidence type="ECO:0000313" key="5">
    <source>
        <dbReference type="EMBL" id="KTW26228.1"/>
    </source>
</evidence>
<dbReference type="RefSeq" id="XP_018227931.1">
    <property type="nucleotide sequence ID" value="XM_018375791.1"/>
</dbReference>
<dbReference type="GO" id="GO:0036455">
    <property type="term" value="F:iron-sulfur transferase activity"/>
    <property type="evidence" value="ECO:0007669"/>
    <property type="project" value="EnsemblFungi"/>
</dbReference>
<protein>
    <recommendedName>
        <fullName evidence="3">Iron-sulfur assembly protein 1</fullName>
    </recommendedName>
</protein>
<name>A0A0W4ZCT6_PNEJ7</name>
<dbReference type="SUPFAM" id="SSF89360">
    <property type="entry name" value="HesB-like domain"/>
    <property type="match status" value="1"/>
</dbReference>
<dbReference type="PANTHER" id="PTHR10072:SF41">
    <property type="entry name" value="IRON-SULFUR CLUSTER ASSEMBLY 1 HOMOLOG, MITOCHONDRIAL"/>
    <property type="match status" value="1"/>
</dbReference>
<comment type="function">
    <text evidence="2">Involved in the assembly of mitochondrial and cytoplasmic iron-sulfur proteins. Probably involved in the binding of an intermediate of Fe/S cluster assembly.</text>
</comment>
<dbReference type="InterPro" id="IPR035903">
    <property type="entry name" value="HesB-like_dom_sf"/>
</dbReference>
<feature type="domain" description="Core" evidence="4">
    <location>
        <begin position="80"/>
        <end position="178"/>
    </location>
</feature>
<reference evidence="6" key="1">
    <citation type="journal article" date="2016" name="Nat. Commun.">
        <title>Genome analysis of three Pneumocystis species reveals adaptation mechanisms to life exclusively in mammalian hosts.</title>
        <authorList>
            <person name="Ma L."/>
            <person name="Chen Z."/>
            <person name="Huang D.W."/>
            <person name="Kutty G."/>
            <person name="Ishihara M."/>
            <person name="Wang H."/>
            <person name="Abouelleil A."/>
            <person name="Bishop L."/>
            <person name="Davey E."/>
            <person name="Deng R."/>
            <person name="Deng X."/>
            <person name="Fan L."/>
            <person name="Fantoni G."/>
            <person name="Fitzgerald M."/>
            <person name="Gogineni E."/>
            <person name="Goldberg J.M."/>
            <person name="Handley G."/>
            <person name="Hu X."/>
            <person name="Huber C."/>
            <person name="Jiao X."/>
            <person name="Jones K."/>
            <person name="Levin J.Z."/>
            <person name="Liu Y."/>
            <person name="Macdonald P."/>
            <person name="Melnikov A."/>
            <person name="Raley C."/>
            <person name="Sassi M."/>
            <person name="Sherman B.T."/>
            <person name="Song X."/>
            <person name="Sykes S."/>
            <person name="Tran B."/>
            <person name="Walsh L."/>
            <person name="Xia Y."/>
            <person name="Yang J."/>
            <person name="Young S."/>
            <person name="Zeng Q."/>
            <person name="Zheng X."/>
            <person name="Stephens R."/>
            <person name="Nusbaum C."/>
            <person name="Birren B.W."/>
            <person name="Azadi P."/>
            <person name="Lempicki R.A."/>
            <person name="Cuomo C.A."/>
            <person name="Kovacs J.A."/>
        </authorList>
    </citation>
    <scope>NUCLEOTIDE SEQUENCE [LARGE SCALE GENOMIC DNA]</scope>
    <source>
        <strain evidence="6">RU7</strain>
    </source>
</reference>
<evidence type="ECO:0000259" key="4">
    <source>
        <dbReference type="Pfam" id="PF01521"/>
    </source>
</evidence>
<accession>A0A0W4ZCT6</accession>
<dbReference type="FunFam" id="2.60.300.12:FF:000001">
    <property type="entry name" value="Iron-binding protein IscA"/>
    <property type="match status" value="1"/>
</dbReference>
<dbReference type="InterPro" id="IPR000361">
    <property type="entry name" value="ATAP_core_dom"/>
</dbReference>
<dbReference type="eggNOG" id="KOG1120">
    <property type="taxonomic scope" value="Eukaryota"/>
</dbReference>
<dbReference type="InterPro" id="IPR050322">
    <property type="entry name" value="Fe-S_cluster_asmbl/transfer"/>
</dbReference>
<evidence type="ECO:0000313" key="6">
    <source>
        <dbReference type="Proteomes" id="UP000053447"/>
    </source>
</evidence>
<dbReference type="STRING" id="1408657.A0A0W4ZCT6"/>
<dbReference type="OrthoDB" id="333486at2759"/>
<dbReference type="Pfam" id="PF01521">
    <property type="entry name" value="Fe-S_biosyn"/>
    <property type="match status" value="1"/>
</dbReference>